<keyword evidence="1" id="KW-1133">Transmembrane helix</keyword>
<dbReference type="Gene3D" id="1.10.1900.10">
    <property type="entry name" value="c-terminal domain of poly(a) binding protein"/>
    <property type="match status" value="1"/>
</dbReference>
<name>A0A942TH55_9BACI</name>
<feature type="transmembrane region" description="Helical" evidence="1">
    <location>
        <begin position="172"/>
        <end position="189"/>
    </location>
</feature>
<dbReference type="EMBL" id="JAGYPG010000003">
    <property type="protein sequence ID" value="MBS4196843.1"/>
    <property type="molecule type" value="Genomic_DNA"/>
</dbReference>
<evidence type="ECO:0000256" key="1">
    <source>
        <dbReference type="SAM" id="Phobius"/>
    </source>
</evidence>
<feature type="transmembrane region" description="Helical" evidence="1">
    <location>
        <begin position="91"/>
        <end position="116"/>
    </location>
</feature>
<feature type="transmembrane region" description="Helical" evidence="1">
    <location>
        <begin position="128"/>
        <end position="151"/>
    </location>
</feature>
<dbReference type="RefSeq" id="WP_213126057.1">
    <property type="nucleotide sequence ID" value="NZ_JAGYPG010000003.1"/>
</dbReference>
<dbReference type="SUPFAM" id="SSF158560">
    <property type="entry name" value="BH3980-like"/>
    <property type="match status" value="1"/>
</dbReference>
<dbReference type="PANTHER" id="PTHR41307:SF1">
    <property type="entry name" value="MEMBRANE PROTEIN"/>
    <property type="match status" value="1"/>
</dbReference>
<comment type="caution">
    <text evidence="2">The sequence shown here is derived from an EMBL/GenBank/DDBJ whole genome shotgun (WGS) entry which is preliminary data.</text>
</comment>
<dbReference type="PANTHER" id="PTHR41307">
    <property type="entry name" value="MEMBRANE PROTEIN-RELATED"/>
    <property type="match status" value="1"/>
</dbReference>
<reference evidence="2 3" key="1">
    <citation type="submission" date="2021-05" db="EMBL/GenBank/DDBJ databases">
        <title>Novel Bacillus species.</title>
        <authorList>
            <person name="Liu G."/>
        </authorList>
    </citation>
    <scope>NUCLEOTIDE SEQUENCE [LARGE SCALE GENOMIC DNA]</scope>
    <source>
        <strain evidence="3">FJAT-49780</strain>
    </source>
</reference>
<sequence length="224" mass="25343">MKAKELIEENNRKRELLTKENEVYYSDMMIYIRLQMSLSEQQSEEVLMEMLDHLLEGQEEGKTANDIFGDDPKAFADEIIEQLPKEKKRAVIPFVTGIVANIVSWVLMIRGVLFLVLSQFTKVKTEVYLIGTIVVALVIACFVAFTIWFIFRLIKNSLFKEKKSTKMDMLKAGLVGAAGMAVVIVATKFTPEVGPSFNFSWWASLIAGGVLWLIVFTTKKFGGK</sequence>
<keyword evidence="1" id="KW-0472">Membrane</keyword>
<evidence type="ECO:0000313" key="3">
    <source>
        <dbReference type="Proteomes" id="UP000681414"/>
    </source>
</evidence>
<proteinExistence type="predicted"/>
<gene>
    <name evidence="2" type="ORF">KHA97_17475</name>
</gene>
<dbReference type="Pfam" id="PF06570">
    <property type="entry name" value="DUF1129"/>
    <property type="match status" value="1"/>
</dbReference>
<keyword evidence="1" id="KW-0812">Transmembrane</keyword>
<dbReference type="AlphaFoldDB" id="A0A942TH55"/>
<organism evidence="2 3">
    <name type="scientific">Lederbergia citri</name>
    <dbReference type="NCBI Taxonomy" id="2833580"/>
    <lineage>
        <taxon>Bacteria</taxon>
        <taxon>Bacillati</taxon>
        <taxon>Bacillota</taxon>
        <taxon>Bacilli</taxon>
        <taxon>Bacillales</taxon>
        <taxon>Bacillaceae</taxon>
        <taxon>Lederbergia</taxon>
    </lineage>
</organism>
<dbReference type="Proteomes" id="UP000681414">
    <property type="component" value="Unassembled WGS sequence"/>
</dbReference>
<dbReference type="InterPro" id="IPR009214">
    <property type="entry name" value="DUF1129"/>
</dbReference>
<evidence type="ECO:0000313" key="2">
    <source>
        <dbReference type="EMBL" id="MBS4196843.1"/>
    </source>
</evidence>
<feature type="transmembrane region" description="Helical" evidence="1">
    <location>
        <begin position="201"/>
        <end position="218"/>
    </location>
</feature>
<protein>
    <submittedName>
        <fullName evidence="2">DUF1129 family protein</fullName>
    </submittedName>
</protein>
<keyword evidence="3" id="KW-1185">Reference proteome</keyword>
<accession>A0A942TH55</accession>